<protein>
    <recommendedName>
        <fullName evidence="3">RRM domain-containing protein</fullName>
    </recommendedName>
</protein>
<feature type="compositionally biased region" description="Basic and acidic residues" evidence="2">
    <location>
        <begin position="425"/>
        <end position="444"/>
    </location>
</feature>
<accession>A0ABR2STH9</accession>
<feature type="domain" description="RRM" evidence="3">
    <location>
        <begin position="1"/>
        <end position="73"/>
    </location>
</feature>
<gene>
    <name evidence="4" type="ORF">V6N11_068147</name>
</gene>
<dbReference type="EMBL" id="JBBPBN010000012">
    <property type="protein sequence ID" value="KAK9028340.1"/>
    <property type="molecule type" value="Genomic_DNA"/>
</dbReference>
<dbReference type="PROSITE" id="PS50102">
    <property type="entry name" value="RRM"/>
    <property type="match status" value="1"/>
</dbReference>
<evidence type="ECO:0000313" key="4">
    <source>
        <dbReference type="EMBL" id="KAK9028340.1"/>
    </source>
</evidence>
<keyword evidence="1" id="KW-0694">RNA-binding</keyword>
<dbReference type="Proteomes" id="UP001396334">
    <property type="component" value="Unassembled WGS sequence"/>
</dbReference>
<feature type="region of interest" description="Disordered" evidence="2">
    <location>
        <begin position="409"/>
        <end position="444"/>
    </location>
</feature>
<dbReference type="CDD" id="cd00590">
    <property type="entry name" value="RRM_SF"/>
    <property type="match status" value="1"/>
</dbReference>
<reference evidence="4 5" key="1">
    <citation type="journal article" date="2024" name="G3 (Bethesda)">
        <title>Genome assembly of Hibiscus sabdariffa L. provides insights into metabolisms of medicinal natural products.</title>
        <authorList>
            <person name="Kim T."/>
        </authorList>
    </citation>
    <scope>NUCLEOTIDE SEQUENCE [LARGE SCALE GENOMIC DNA]</scope>
    <source>
        <strain evidence="4">TK-2024</strain>
        <tissue evidence="4">Old leaves</tissue>
    </source>
</reference>
<sequence length="444" mass="50399">MKDAFEGYGRVVDVYITYNNVKRLGMRSTFSFVRFASLKEVMLARNVMGNIGVDGPRVYKKDGASFKVVDGRTFKAVLMGNFKQVLEVGSAGSKGEAKVNSLSKENAKSVRSLMVEPLQIVVEEGDKAWLNNCLVGQISAMHDTEFIQQMLRSKGFKVKVFHWFGFYSIIWFDKEMQIEIFWDMRNTTIEPWLDEVDTVNNFLSSHKLRVWLSIKGLPLRAWSKFCWGIEVWRRRIYLRFKWKPYLSHAPSGHNVSFEPKFDALSGLYSIKPKLVRLGISISALDFLPNPFQMSVGVSPQIKNYASISGKKKARQLPPSGRDLGAGLVAPLGGKGIVKGDSTSSKVEPDWVEARVKRAYKIGLEIHERVVQNITTKKNLSQEQVHARSKDEEEIKNILFVFDDEPILLTQDDQPTTNTYEGTPLSKDEDKIPCDEKKNDSDDPN</sequence>
<evidence type="ECO:0000259" key="3">
    <source>
        <dbReference type="PROSITE" id="PS50102"/>
    </source>
</evidence>
<keyword evidence="5" id="KW-1185">Reference proteome</keyword>
<dbReference type="InterPro" id="IPR035979">
    <property type="entry name" value="RBD_domain_sf"/>
</dbReference>
<dbReference type="InterPro" id="IPR000504">
    <property type="entry name" value="RRM_dom"/>
</dbReference>
<feature type="compositionally biased region" description="Polar residues" evidence="2">
    <location>
        <begin position="410"/>
        <end position="420"/>
    </location>
</feature>
<comment type="caution">
    <text evidence="4">The sequence shown here is derived from an EMBL/GenBank/DDBJ whole genome shotgun (WGS) entry which is preliminary data.</text>
</comment>
<evidence type="ECO:0000313" key="5">
    <source>
        <dbReference type="Proteomes" id="UP001396334"/>
    </source>
</evidence>
<dbReference type="SUPFAM" id="SSF54928">
    <property type="entry name" value="RNA-binding domain, RBD"/>
    <property type="match status" value="1"/>
</dbReference>
<evidence type="ECO:0000256" key="1">
    <source>
        <dbReference type="PROSITE-ProRule" id="PRU00176"/>
    </source>
</evidence>
<evidence type="ECO:0000256" key="2">
    <source>
        <dbReference type="SAM" id="MobiDB-lite"/>
    </source>
</evidence>
<organism evidence="4 5">
    <name type="scientific">Hibiscus sabdariffa</name>
    <name type="common">roselle</name>
    <dbReference type="NCBI Taxonomy" id="183260"/>
    <lineage>
        <taxon>Eukaryota</taxon>
        <taxon>Viridiplantae</taxon>
        <taxon>Streptophyta</taxon>
        <taxon>Embryophyta</taxon>
        <taxon>Tracheophyta</taxon>
        <taxon>Spermatophyta</taxon>
        <taxon>Magnoliopsida</taxon>
        <taxon>eudicotyledons</taxon>
        <taxon>Gunneridae</taxon>
        <taxon>Pentapetalae</taxon>
        <taxon>rosids</taxon>
        <taxon>malvids</taxon>
        <taxon>Malvales</taxon>
        <taxon>Malvaceae</taxon>
        <taxon>Malvoideae</taxon>
        <taxon>Hibiscus</taxon>
    </lineage>
</organism>
<name>A0ABR2STH9_9ROSI</name>
<proteinExistence type="predicted"/>